<reference evidence="1 2" key="1">
    <citation type="submission" date="2024-02" db="EMBL/GenBank/DDBJ databases">
        <title>New thermophilic sulfur-oxidizing bacteria from a hot springs of the Uzon caldera (Kamchatka, Russia).</title>
        <authorList>
            <person name="Dukat A.M."/>
            <person name="Elcheninov A.G."/>
            <person name="Frolov E.N."/>
        </authorList>
    </citation>
    <scope>NUCLEOTIDE SEQUENCE [LARGE SCALE GENOMIC DNA]</scope>
    <source>
        <strain evidence="1 2">AK1</strain>
    </source>
</reference>
<name>A0ABV0ED96_9BURK</name>
<protein>
    <recommendedName>
        <fullName evidence="3">Sulfotransferase family protein</fullName>
    </recommendedName>
</protein>
<dbReference type="SUPFAM" id="SSF52540">
    <property type="entry name" value="P-loop containing nucleoside triphosphate hydrolases"/>
    <property type="match status" value="1"/>
</dbReference>
<comment type="caution">
    <text evidence="1">The sequence shown here is derived from an EMBL/GenBank/DDBJ whole genome shotgun (WGS) entry which is preliminary data.</text>
</comment>
<gene>
    <name evidence="1" type="ORF">V6E02_01935</name>
</gene>
<dbReference type="Proteomes" id="UP001482231">
    <property type="component" value="Unassembled WGS sequence"/>
</dbReference>
<dbReference type="InterPro" id="IPR027417">
    <property type="entry name" value="P-loop_NTPase"/>
</dbReference>
<dbReference type="RefSeq" id="WP_347306605.1">
    <property type="nucleotide sequence ID" value="NZ_JBAJEX010000001.1"/>
</dbReference>
<evidence type="ECO:0000313" key="2">
    <source>
        <dbReference type="Proteomes" id="UP001482231"/>
    </source>
</evidence>
<accession>A0ABV0ED96</accession>
<organism evidence="1 2">
    <name type="scientific">Thiobacter aerophilum</name>
    <dbReference type="NCBI Taxonomy" id="3121275"/>
    <lineage>
        <taxon>Bacteria</taxon>
        <taxon>Pseudomonadati</taxon>
        <taxon>Pseudomonadota</taxon>
        <taxon>Betaproteobacteria</taxon>
        <taxon>Burkholderiales</taxon>
        <taxon>Thiobacteraceae</taxon>
        <taxon>Thiobacter</taxon>
    </lineage>
</organism>
<evidence type="ECO:0000313" key="1">
    <source>
        <dbReference type="EMBL" id="MEO1765980.1"/>
    </source>
</evidence>
<dbReference type="EMBL" id="JBAJEX010000001">
    <property type="protein sequence ID" value="MEO1765980.1"/>
    <property type="molecule type" value="Genomic_DNA"/>
</dbReference>
<evidence type="ECO:0008006" key="3">
    <source>
        <dbReference type="Google" id="ProtNLM"/>
    </source>
</evidence>
<dbReference type="Gene3D" id="3.40.50.300">
    <property type="entry name" value="P-loop containing nucleotide triphosphate hydrolases"/>
    <property type="match status" value="1"/>
</dbReference>
<keyword evidence="2" id="KW-1185">Reference proteome</keyword>
<sequence>MSDRFGRIFLLSHMRAFTSLTGHVLGSHPEINGYYELHQSYEAASDLDHQRETLARQEGLKPGSRFLFDKLLHDAYRLLPERLAERDLKIIICLRRPAATLASIVRLFAGRKGYECYAQPEQAAAYYRARLATLARFAQEQAGRYGYFDADLWQVAPEALLAQLGLWLELSSPLREEYRLFSLTGQPGAGDSSPRIRSGRIERTLHDHAEVALPTPLLHEAQVAFDACRTVLVTHAAWVVLGG</sequence>
<proteinExistence type="predicted"/>